<dbReference type="Pfam" id="PF00501">
    <property type="entry name" value="AMP-binding"/>
    <property type="match status" value="1"/>
</dbReference>
<dbReference type="PROSITE" id="PS00455">
    <property type="entry name" value="AMP_BINDING"/>
    <property type="match status" value="1"/>
</dbReference>
<dbReference type="PANTHER" id="PTHR43767:SF1">
    <property type="entry name" value="NONRIBOSOMAL PEPTIDE SYNTHASE PES1 (EUROFUNG)-RELATED"/>
    <property type="match status" value="1"/>
</dbReference>
<dbReference type="InterPro" id="IPR025110">
    <property type="entry name" value="AMP-bd_C"/>
</dbReference>
<reference evidence="4 5" key="1">
    <citation type="submission" date="2019-12" db="EMBL/GenBank/DDBJ databases">
        <title>Genomic-based taxomic classification of the family Erythrobacteraceae.</title>
        <authorList>
            <person name="Xu L."/>
        </authorList>
    </citation>
    <scope>NUCLEOTIDE SEQUENCE [LARGE SCALE GENOMIC DNA]</scope>
    <source>
        <strain evidence="4 5">JCM 17468</strain>
    </source>
</reference>
<dbReference type="SUPFAM" id="SSF56801">
    <property type="entry name" value="Acetyl-CoA synthetase-like"/>
    <property type="match status" value="1"/>
</dbReference>
<evidence type="ECO:0000259" key="3">
    <source>
        <dbReference type="Pfam" id="PF13193"/>
    </source>
</evidence>
<dbReference type="Gene3D" id="3.40.50.12780">
    <property type="entry name" value="N-terminal domain of ligase-like"/>
    <property type="match status" value="1"/>
</dbReference>
<feature type="domain" description="AMP-binding enzyme C-terminal" evidence="3">
    <location>
        <begin position="429"/>
        <end position="501"/>
    </location>
</feature>
<dbReference type="InterPro" id="IPR050237">
    <property type="entry name" value="ATP-dep_AMP-bd_enzyme"/>
</dbReference>
<organism evidence="4 5">
    <name type="scientific">Qipengyuania pelagi</name>
    <dbReference type="NCBI Taxonomy" id="994320"/>
    <lineage>
        <taxon>Bacteria</taxon>
        <taxon>Pseudomonadati</taxon>
        <taxon>Pseudomonadota</taxon>
        <taxon>Alphaproteobacteria</taxon>
        <taxon>Sphingomonadales</taxon>
        <taxon>Erythrobacteraceae</taxon>
        <taxon>Qipengyuania</taxon>
    </lineage>
</organism>
<evidence type="ECO:0000313" key="4">
    <source>
        <dbReference type="EMBL" id="MXO54976.1"/>
    </source>
</evidence>
<dbReference type="Gene3D" id="3.30.300.30">
    <property type="match status" value="1"/>
</dbReference>
<dbReference type="GO" id="GO:0016878">
    <property type="term" value="F:acid-thiol ligase activity"/>
    <property type="evidence" value="ECO:0007669"/>
    <property type="project" value="UniProtKB-ARBA"/>
</dbReference>
<comment type="caution">
    <text evidence="4">The sequence shown here is derived from an EMBL/GenBank/DDBJ whole genome shotgun (WGS) entry which is preliminary data.</text>
</comment>
<dbReference type="InterPro" id="IPR045851">
    <property type="entry name" value="AMP-bd_C_sf"/>
</dbReference>
<dbReference type="AlphaFoldDB" id="A0A844YAW3"/>
<sequence>MDASDIADRLAEPYGDFSATLAAWAEAQPDAIALRDETGALTWAEMADRIERIAARLVEDGLERGQAVAILGASSIPYALVFLAAVRAGGVAAPLTTSASADQLKEMARDSGADHIFIARAKLTEMGEDCFSRLTKIVLDEEIDAWMAPAGTRAPDFTPERGDPFNIIYSSGTTGTPKGIVHSHGMRWTQFAAPAASPVDKGMPVRALASTPLYSNTTMRAFLAPLLAGGSVRIMGKFDAARWLDHAQADRTTLTMLVPVQYQRLMDADELDDADLSALRLKFCTSAPFSPALKHEVLARMPGALVEIYSMTEGGVVCLLPAHEFPDKLHTVGRPALGSELKVLNDEDREVPPGAAGHLVGRSGTMMNGYHNRPEQTREGYWTDPETGDVWQRMGDIGRVDEDGFVELVGRAKDMIISGGFNIYPVDLETELEKEAGVAEAAVIGVPSRKWGETPVGFVRLTREGASTDMILAAVNARLGKTQRLAQLHAIEQMPRSHIGKLLKTDLREEAERRGLPD</sequence>
<dbReference type="OrthoDB" id="9803968at2"/>
<dbReference type="Pfam" id="PF13193">
    <property type="entry name" value="AMP-binding_C"/>
    <property type="match status" value="1"/>
</dbReference>
<name>A0A844YAW3_9SPHN</name>
<dbReference type="EMBL" id="WTYD01000002">
    <property type="protein sequence ID" value="MXO54976.1"/>
    <property type="molecule type" value="Genomic_DNA"/>
</dbReference>
<gene>
    <name evidence="4" type="ORF">GRI47_13295</name>
</gene>
<feature type="region of interest" description="Disordered" evidence="1">
    <location>
        <begin position="349"/>
        <end position="384"/>
    </location>
</feature>
<dbReference type="PANTHER" id="PTHR43767">
    <property type="entry name" value="LONG-CHAIN-FATTY-ACID--COA LIGASE"/>
    <property type="match status" value="1"/>
</dbReference>
<dbReference type="InterPro" id="IPR000873">
    <property type="entry name" value="AMP-dep_synth/lig_dom"/>
</dbReference>
<evidence type="ECO:0000313" key="5">
    <source>
        <dbReference type="Proteomes" id="UP000430272"/>
    </source>
</evidence>
<feature type="domain" description="AMP-dependent synthetase/ligase" evidence="2">
    <location>
        <begin position="22"/>
        <end position="371"/>
    </location>
</feature>
<protein>
    <submittedName>
        <fullName evidence="4">AMP-binding protein</fullName>
    </submittedName>
</protein>
<accession>A0A844YAW3</accession>
<keyword evidence="5" id="KW-1185">Reference proteome</keyword>
<dbReference type="InterPro" id="IPR042099">
    <property type="entry name" value="ANL_N_sf"/>
</dbReference>
<evidence type="ECO:0000256" key="1">
    <source>
        <dbReference type="SAM" id="MobiDB-lite"/>
    </source>
</evidence>
<proteinExistence type="predicted"/>
<dbReference type="Proteomes" id="UP000430272">
    <property type="component" value="Unassembled WGS sequence"/>
</dbReference>
<dbReference type="InterPro" id="IPR020845">
    <property type="entry name" value="AMP-binding_CS"/>
</dbReference>
<evidence type="ECO:0000259" key="2">
    <source>
        <dbReference type="Pfam" id="PF00501"/>
    </source>
</evidence>
<dbReference type="RefSeq" id="WP_160661821.1">
    <property type="nucleotide sequence ID" value="NZ_BAABDV010000001.1"/>
</dbReference>